<evidence type="ECO:0000313" key="3">
    <source>
        <dbReference type="EMBL" id="THG96123.1"/>
    </source>
</evidence>
<feature type="compositionally biased region" description="Polar residues" evidence="1">
    <location>
        <begin position="475"/>
        <end position="485"/>
    </location>
</feature>
<dbReference type="Gene3D" id="1.10.510.10">
    <property type="entry name" value="Transferase(Phosphotransferase) domain 1"/>
    <property type="match status" value="1"/>
</dbReference>
<sequence>MDIHKTVNKLKRMGTKSRRPITKHNRWWGFNSDPIDRTKVTKKTSFKRLADVVRDIVRAGTMHGQELSLRFHNNEQPVFGYGRDKDTLPDAYLVLTSVPETRSPWEKIAVSGEYNVEKWYEKENIYKVSESMCNIMRKDPRRRFTFGFTIEDTEMKVWYCDRSQTVASQPFNFITDHETVVHFFLSLAYASPVHLGWDPTIAIQEHDLQYRITMQSADGTEFVYRTLEVLFDSAASILHGPGTRVWKAVKVVDGHDYGDPIVLKDCWAPCDRQREGTIHEKLRDANPSDAFREAFEHSFLTVELHGDVIVDSGLQRQPDRTPLILSPKEMKENDYKIPPVSATVKPGAARSLWREITYTKSRHERKVHYRIVIREICKPLKRATSLQEVFKALGDVCSALKLMYQTGWIHRDVSTGNILIDSHGKTRLSDLEYAKDMNDKSDPEFRIGTANFVAAEVQSQAYEFWPRDPVRFSPLSDTSSITSQDPETHYPPSDITQYTT</sequence>
<organism evidence="3 4">
    <name type="scientific">Hermanssonia centrifuga</name>
    <dbReference type="NCBI Taxonomy" id="98765"/>
    <lineage>
        <taxon>Eukaryota</taxon>
        <taxon>Fungi</taxon>
        <taxon>Dikarya</taxon>
        <taxon>Basidiomycota</taxon>
        <taxon>Agaricomycotina</taxon>
        <taxon>Agaricomycetes</taxon>
        <taxon>Polyporales</taxon>
        <taxon>Meruliaceae</taxon>
        <taxon>Hermanssonia</taxon>
    </lineage>
</organism>
<dbReference type="GO" id="GO:0004672">
    <property type="term" value="F:protein kinase activity"/>
    <property type="evidence" value="ECO:0007669"/>
    <property type="project" value="InterPro"/>
</dbReference>
<dbReference type="SUPFAM" id="SSF56112">
    <property type="entry name" value="Protein kinase-like (PK-like)"/>
    <property type="match status" value="1"/>
</dbReference>
<dbReference type="EMBL" id="SGPJ01000260">
    <property type="protein sequence ID" value="THG96123.1"/>
    <property type="molecule type" value="Genomic_DNA"/>
</dbReference>
<feature type="region of interest" description="Disordered" evidence="1">
    <location>
        <begin position="475"/>
        <end position="500"/>
    </location>
</feature>
<feature type="domain" description="Protein kinase" evidence="2">
    <location>
        <begin position="231"/>
        <end position="500"/>
    </location>
</feature>
<proteinExistence type="predicted"/>
<evidence type="ECO:0000313" key="4">
    <source>
        <dbReference type="Proteomes" id="UP000309038"/>
    </source>
</evidence>
<evidence type="ECO:0000259" key="2">
    <source>
        <dbReference type="PROSITE" id="PS50011"/>
    </source>
</evidence>
<dbReference type="PANTHER" id="PTHR38248">
    <property type="entry name" value="FUNK1 6"/>
    <property type="match status" value="1"/>
</dbReference>
<dbReference type="Pfam" id="PF17667">
    <property type="entry name" value="Pkinase_fungal"/>
    <property type="match status" value="1"/>
</dbReference>
<reference evidence="3 4" key="1">
    <citation type="submission" date="2019-02" db="EMBL/GenBank/DDBJ databases">
        <title>Genome sequencing of the rare red list fungi Phlebia centrifuga.</title>
        <authorList>
            <person name="Buettner E."/>
            <person name="Kellner H."/>
        </authorList>
    </citation>
    <scope>NUCLEOTIDE SEQUENCE [LARGE SCALE GENOMIC DNA]</scope>
    <source>
        <strain evidence="3 4">DSM 108282</strain>
    </source>
</reference>
<keyword evidence="4" id="KW-1185">Reference proteome</keyword>
<dbReference type="PROSITE" id="PS50011">
    <property type="entry name" value="PROTEIN_KINASE_DOM"/>
    <property type="match status" value="1"/>
</dbReference>
<dbReference type="PANTHER" id="PTHR38248:SF2">
    <property type="entry name" value="FUNK1 11"/>
    <property type="match status" value="1"/>
</dbReference>
<dbReference type="InterPro" id="IPR040976">
    <property type="entry name" value="Pkinase_fungal"/>
</dbReference>
<comment type="caution">
    <text evidence="3">The sequence shown here is derived from an EMBL/GenBank/DDBJ whole genome shotgun (WGS) entry which is preliminary data.</text>
</comment>
<dbReference type="AlphaFoldDB" id="A0A4S4KDQ5"/>
<dbReference type="InterPro" id="IPR011009">
    <property type="entry name" value="Kinase-like_dom_sf"/>
</dbReference>
<name>A0A4S4KDQ5_9APHY</name>
<dbReference type="InterPro" id="IPR000719">
    <property type="entry name" value="Prot_kinase_dom"/>
</dbReference>
<accession>A0A4S4KDQ5</accession>
<protein>
    <recommendedName>
        <fullName evidence="2">Protein kinase domain-containing protein</fullName>
    </recommendedName>
</protein>
<gene>
    <name evidence="3" type="ORF">EW026_g5659</name>
</gene>
<dbReference type="GO" id="GO:0005524">
    <property type="term" value="F:ATP binding"/>
    <property type="evidence" value="ECO:0007669"/>
    <property type="project" value="InterPro"/>
</dbReference>
<evidence type="ECO:0000256" key="1">
    <source>
        <dbReference type="SAM" id="MobiDB-lite"/>
    </source>
</evidence>
<dbReference type="Proteomes" id="UP000309038">
    <property type="component" value="Unassembled WGS sequence"/>
</dbReference>